<dbReference type="STRING" id="447595.SAMN05660826_01883"/>
<evidence type="ECO:0000256" key="8">
    <source>
        <dbReference type="ARBA" id="ARBA00022840"/>
    </source>
</evidence>
<dbReference type="GO" id="GO:0005524">
    <property type="term" value="F:ATP binding"/>
    <property type="evidence" value="ECO:0007669"/>
    <property type="project" value="UniProtKB-KW"/>
</dbReference>
<dbReference type="GO" id="GO:0004386">
    <property type="term" value="F:helicase activity"/>
    <property type="evidence" value="ECO:0007669"/>
    <property type="project" value="UniProtKB-KW"/>
</dbReference>
<dbReference type="Gene3D" id="3.40.50.300">
    <property type="entry name" value="P-loop containing nucleotide triphosphate hydrolases"/>
    <property type="match status" value="2"/>
</dbReference>
<dbReference type="InterPro" id="IPR006483">
    <property type="entry name" value="CRISPR-assoc_Cas3_HD"/>
</dbReference>
<dbReference type="InterPro" id="IPR027417">
    <property type="entry name" value="P-loop_NTPase"/>
</dbReference>
<organism evidence="12 13">
    <name type="scientific">Caldanaerovirga acetigignens</name>
    <dbReference type="NCBI Taxonomy" id="447595"/>
    <lineage>
        <taxon>Bacteria</taxon>
        <taxon>Bacillati</taxon>
        <taxon>Bacillota</taxon>
        <taxon>Clostridia</taxon>
        <taxon>Thermosediminibacterales</taxon>
        <taxon>Thermosediminibacteraceae</taxon>
        <taxon>Caldanaerovirga</taxon>
    </lineage>
</organism>
<evidence type="ECO:0000256" key="3">
    <source>
        <dbReference type="ARBA" id="ARBA00022722"/>
    </source>
</evidence>
<dbReference type="CDD" id="cd09641">
    <property type="entry name" value="Cas3''_I"/>
    <property type="match status" value="1"/>
</dbReference>
<evidence type="ECO:0000256" key="5">
    <source>
        <dbReference type="ARBA" id="ARBA00022741"/>
    </source>
</evidence>
<evidence type="ECO:0000259" key="10">
    <source>
        <dbReference type="PROSITE" id="PS51194"/>
    </source>
</evidence>
<dbReference type="GO" id="GO:0016787">
    <property type="term" value="F:hydrolase activity"/>
    <property type="evidence" value="ECO:0007669"/>
    <property type="project" value="UniProtKB-KW"/>
</dbReference>
<evidence type="ECO:0000256" key="4">
    <source>
        <dbReference type="ARBA" id="ARBA00022723"/>
    </source>
</evidence>
<dbReference type="InterPro" id="IPR038257">
    <property type="entry name" value="CRISPR-assoc_Cas3_HD_sf"/>
</dbReference>
<dbReference type="GO" id="GO:0003676">
    <property type="term" value="F:nucleic acid binding"/>
    <property type="evidence" value="ECO:0007669"/>
    <property type="project" value="InterPro"/>
</dbReference>
<keyword evidence="6" id="KW-0378">Hydrolase</keyword>
<keyword evidence="8" id="KW-0067">ATP-binding</keyword>
<gene>
    <name evidence="12" type="ORF">SAMN05660826_01883</name>
</gene>
<evidence type="ECO:0000256" key="7">
    <source>
        <dbReference type="ARBA" id="ARBA00022806"/>
    </source>
</evidence>
<evidence type="ECO:0000256" key="6">
    <source>
        <dbReference type="ARBA" id="ARBA00022801"/>
    </source>
</evidence>
<evidence type="ECO:0000256" key="1">
    <source>
        <dbReference type="ARBA" id="ARBA00006847"/>
    </source>
</evidence>
<evidence type="ECO:0000259" key="11">
    <source>
        <dbReference type="PROSITE" id="PS51643"/>
    </source>
</evidence>
<dbReference type="CDD" id="cd17930">
    <property type="entry name" value="DEXHc_cas3"/>
    <property type="match status" value="1"/>
</dbReference>
<dbReference type="Proteomes" id="UP000184375">
    <property type="component" value="Unassembled WGS sequence"/>
</dbReference>
<evidence type="ECO:0000313" key="12">
    <source>
        <dbReference type="EMBL" id="SHM76453.1"/>
    </source>
</evidence>
<name>A0A1M7LEQ6_9FIRM</name>
<dbReference type="GO" id="GO:0004518">
    <property type="term" value="F:nuclease activity"/>
    <property type="evidence" value="ECO:0007669"/>
    <property type="project" value="UniProtKB-KW"/>
</dbReference>
<dbReference type="PANTHER" id="PTHR24031">
    <property type="entry name" value="RNA HELICASE"/>
    <property type="match status" value="1"/>
</dbReference>
<reference evidence="13" key="1">
    <citation type="submission" date="2016-11" db="EMBL/GenBank/DDBJ databases">
        <authorList>
            <person name="Varghese N."/>
            <person name="Submissions S."/>
        </authorList>
    </citation>
    <scope>NUCLEOTIDE SEQUENCE [LARGE SCALE GENOMIC DNA]</scope>
    <source>
        <strain evidence="13">DSM 18802</strain>
    </source>
</reference>
<dbReference type="InterPro" id="IPR006474">
    <property type="entry name" value="Helicase_Cas3_CRISPR-ass_core"/>
</dbReference>
<dbReference type="PROSITE" id="PS51194">
    <property type="entry name" value="HELICASE_CTER"/>
    <property type="match status" value="1"/>
</dbReference>
<keyword evidence="5" id="KW-0547">Nucleotide-binding</keyword>
<dbReference type="OrthoDB" id="9810236at2"/>
<comment type="similarity">
    <text evidence="1">In the N-terminal section; belongs to the CRISPR-associated nuclease Cas3-HD family.</text>
</comment>
<sequence>MIKEYYSHPGRLLKEHLKYVGEEAGRMLDHPALPARSLLSKAAHFTGLSHDLGKFTTYFQKHLMGEKVGNNTSNHAFISATLGAYITIKRFADFPDILGKEFIPLLCFLVIHRHHGNLKYPRELLPRTRKSLKKWPDDIKKLDNEFYSSFKVMKDQLKDLYINWDCIYCDLKELGIAVEVGEFLKNQPVVEVFTELENMYFKLEELSKKDEGMAARICLWGQLLFSALVDADKFSAAGMERFPRIHIQENIVEKYLSQNFPKPRHELDKLRSEFHKEVKEKVRQLLSEGIERRLLSITAPTGMGKTFASLDAALRIRNALEEKWGKEYAPRIIYALPFINIIEQNYEEYHKVLSSQLGREYESSSERYLLRHHYLAEVSYSVDDEKKSVEEALLLTESWESEIIVTTFVQVFQTVMGYRNRFLKKLHNFIGSVLILDEVQSIPLEYWDITNKVFQILCSEIGITILQITATQPMIFNKNCISELCANYKKFFKYQNRTVLSVDLEEKSQDQWTEWVLELYEKYGSVMVVVNTIRSSIDLYKKIKDKVKILGIEPYGFTAPQADEWLVYLSTNITPNQRRKRLKDLKNHLRDDCGRAILISTQVVEAGVDIDFPSVIREIGPFDSIVQVAGRCNREGKINAGLVYVGFLENGRASHVYGGVHITAARNILKEIQEKYSGRIEEKDYMEIVEKYFNIVKKSSSKEQSWKFWNAYTKLIYDSLEQEALSEFDLLERLNQIPVCVPLTAEDEEWLLEVYTKEVLNEKKPFMERRLAAIKYKKKFHDITIRPLLNRAENNLPISLNESGSIRWVPIRDRESFYDIEWGFKWLPEEISAWCF</sequence>
<dbReference type="NCBIfam" id="TIGR01596">
    <property type="entry name" value="cas3_HD"/>
    <property type="match status" value="1"/>
</dbReference>
<dbReference type="PROSITE" id="PS51643">
    <property type="entry name" value="HD_CAS3"/>
    <property type="match status" value="1"/>
</dbReference>
<feature type="domain" description="Helicase C-terminal" evidence="10">
    <location>
        <begin position="515"/>
        <end position="691"/>
    </location>
</feature>
<evidence type="ECO:0000256" key="9">
    <source>
        <dbReference type="ARBA" id="ARBA00023118"/>
    </source>
</evidence>
<keyword evidence="7" id="KW-0347">Helicase</keyword>
<dbReference type="EMBL" id="FRCR01000012">
    <property type="protein sequence ID" value="SHM76453.1"/>
    <property type="molecule type" value="Genomic_DNA"/>
</dbReference>
<dbReference type="GO" id="GO:0046872">
    <property type="term" value="F:metal ion binding"/>
    <property type="evidence" value="ECO:0007669"/>
    <property type="project" value="UniProtKB-KW"/>
</dbReference>
<dbReference type="Pfam" id="PF22590">
    <property type="entry name" value="Cas3-like_C_2"/>
    <property type="match status" value="1"/>
</dbReference>
<evidence type="ECO:0000256" key="2">
    <source>
        <dbReference type="ARBA" id="ARBA00009046"/>
    </source>
</evidence>
<dbReference type="GO" id="GO:0051607">
    <property type="term" value="P:defense response to virus"/>
    <property type="evidence" value="ECO:0007669"/>
    <property type="project" value="UniProtKB-KW"/>
</dbReference>
<keyword evidence="3" id="KW-0540">Nuclease</keyword>
<dbReference type="NCBIfam" id="TIGR01587">
    <property type="entry name" value="cas3_core"/>
    <property type="match status" value="1"/>
</dbReference>
<dbReference type="RefSeq" id="WP_073257838.1">
    <property type="nucleotide sequence ID" value="NZ_FRCR01000012.1"/>
</dbReference>
<dbReference type="InterPro" id="IPR001650">
    <property type="entry name" value="Helicase_C-like"/>
</dbReference>
<dbReference type="Gene3D" id="1.10.3210.30">
    <property type="match status" value="1"/>
</dbReference>
<dbReference type="Pfam" id="PF00270">
    <property type="entry name" value="DEAD"/>
    <property type="match status" value="1"/>
</dbReference>
<keyword evidence="9" id="KW-0051">Antiviral defense</keyword>
<dbReference type="SUPFAM" id="SSF52540">
    <property type="entry name" value="P-loop containing nucleoside triphosphate hydrolases"/>
    <property type="match status" value="1"/>
</dbReference>
<evidence type="ECO:0000313" key="13">
    <source>
        <dbReference type="Proteomes" id="UP000184375"/>
    </source>
</evidence>
<protein>
    <submittedName>
        <fullName evidence="12">CRISPR-associated helicase, Cas3 family</fullName>
    </submittedName>
</protein>
<keyword evidence="4" id="KW-0479">Metal-binding</keyword>
<dbReference type="InterPro" id="IPR054712">
    <property type="entry name" value="Cas3-like_dom"/>
</dbReference>
<proteinExistence type="inferred from homology"/>
<accession>A0A1M7LEQ6</accession>
<dbReference type="InterPro" id="IPR011545">
    <property type="entry name" value="DEAD/DEAH_box_helicase_dom"/>
</dbReference>
<dbReference type="AlphaFoldDB" id="A0A1M7LEQ6"/>
<feature type="domain" description="HD Cas3-type" evidence="11">
    <location>
        <begin position="6"/>
        <end position="234"/>
    </location>
</feature>
<keyword evidence="13" id="KW-1185">Reference proteome</keyword>
<comment type="similarity">
    <text evidence="2">In the central section; belongs to the CRISPR-associated helicase Cas3 family.</text>
</comment>